<accession>A0ABR6ZAH7</accession>
<protein>
    <recommendedName>
        <fullName evidence="3">Alanine-rich protein</fullName>
    </recommendedName>
</protein>
<dbReference type="Gene3D" id="3.20.20.80">
    <property type="entry name" value="Glycosidases"/>
    <property type="match status" value="1"/>
</dbReference>
<reference evidence="1 2" key="1">
    <citation type="submission" date="2020-08" db="EMBL/GenBank/DDBJ databases">
        <title>Novel species isolated from subtropical streams in China.</title>
        <authorList>
            <person name="Lu H."/>
        </authorList>
    </citation>
    <scope>NUCLEOTIDE SEQUENCE [LARGE SCALE GENOMIC DNA]</scope>
    <source>
        <strain evidence="1 2">NL8W</strain>
    </source>
</reference>
<dbReference type="EMBL" id="JACOFX010000004">
    <property type="protein sequence ID" value="MBC3908192.1"/>
    <property type="molecule type" value="Genomic_DNA"/>
</dbReference>
<gene>
    <name evidence="1" type="ORF">H8L47_11550</name>
</gene>
<proteinExistence type="predicted"/>
<evidence type="ECO:0000313" key="1">
    <source>
        <dbReference type="EMBL" id="MBC3908192.1"/>
    </source>
</evidence>
<keyword evidence="2" id="KW-1185">Reference proteome</keyword>
<organism evidence="1 2">
    <name type="scientific">Undibacterium umbellatum</name>
    <dbReference type="NCBI Taxonomy" id="2762300"/>
    <lineage>
        <taxon>Bacteria</taxon>
        <taxon>Pseudomonadati</taxon>
        <taxon>Pseudomonadota</taxon>
        <taxon>Betaproteobacteria</taxon>
        <taxon>Burkholderiales</taxon>
        <taxon>Oxalobacteraceae</taxon>
        <taxon>Undibacterium</taxon>
    </lineage>
</organism>
<sequence length="405" mass="45299">MHMQIDTAYRSIYVYAWDVLDIGVSAFVDAALAMGVTDVSLACSYHAGKFLRPHARKGPKVIFPEDGVLYFEPRQERYGEIKPQAHSDAAIRNVLADLLADGRLRVHAWTVLLHNSRLGAAYPHLTTKNVFGDRYVYSLCPMQPAVLEYARAVCRDLVQQYEPSSLILESPGWQPYAHGYHHEFAQLPTNAWLDVMLGMCFCDACQRAATEQDIQIKAVQQRIAGNINDYLSNPVPVTANQAQDWIQADLLRDQELRAFISLRQHRVTKLVSQIAAELRKTTQLAIIPTVQRPTADCWQEGSDLAALADVADYLEVPFYEPTAARAIHDARHTLRAIGDKPEKIRAILRPGYPDLNTGAELDTAITGLRELGISDFAFYNYGLLPQKQLDHLAATLNSQFGKDVA</sequence>
<evidence type="ECO:0000313" key="2">
    <source>
        <dbReference type="Proteomes" id="UP000646911"/>
    </source>
</evidence>
<dbReference type="RefSeq" id="WP_186953730.1">
    <property type="nucleotide sequence ID" value="NZ_JACOFX010000004.1"/>
</dbReference>
<comment type="caution">
    <text evidence="1">The sequence shown here is derived from an EMBL/GenBank/DDBJ whole genome shotgun (WGS) entry which is preliminary data.</text>
</comment>
<dbReference type="Proteomes" id="UP000646911">
    <property type="component" value="Unassembled WGS sequence"/>
</dbReference>
<evidence type="ECO:0008006" key="3">
    <source>
        <dbReference type="Google" id="ProtNLM"/>
    </source>
</evidence>
<name>A0ABR6ZAH7_9BURK</name>